<name>A0AA96FFC3_9MICO</name>
<sequence>MAHRHPYLTVALAAAQESRDAHHTLRHTTPCDCPGDDTLEAILNDVLLHIAEDLEWGEVS</sequence>
<protein>
    <submittedName>
        <fullName evidence="1">Uncharacterized protein</fullName>
    </submittedName>
</protein>
<organism evidence="1">
    <name type="scientific">Demequina capsici</name>
    <dbReference type="NCBI Taxonomy" id="3075620"/>
    <lineage>
        <taxon>Bacteria</taxon>
        <taxon>Bacillati</taxon>
        <taxon>Actinomycetota</taxon>
        <taxon>Actinomycetes</taxon>
        <taxon>Micrococcales</taxon>
        <taxon>Demequinaceae</taxon>
        <taxon>Demequina</taxon>
    </lineage>
</organism>
<accession>A0AA96FFC3</accession>
<dbReference type="EMBL" id="CP134880">
    <property type="protein sequence ID" value="WNM27536.1"/>
    <property type="molecule type" value="Genomic_DNA"/>
</dbReference>
<evidence type="ECO:0000313" key="1">
    <source>
        <dbReference type="EMBL" id="WNM27536.1"/>
    </source>
</evidence>
<dbReference type="AlphaFoldDB" id="A0AA96FFC3"/>
<reference evidence="1" key="1">
    <citation type="submission" date="2023-09" db="EMBL/GenBank/DDBJ databases">
        <title>Demequina sp. a novel bacteria isolated from Capsicum annuum.</title>
        <authorList>
            <person name="Humaira Z."/>
            <person name="Lee J."/>
            <person name="Cho D."/>
        </authorList>
    </citation>
    <scope>NUCLEOTIDE SEQUENCE</scope>
    <source>
        <strain evidence="1">PMTSA13</strain>
    </source>
</reference>
<dbReference type="KEGG" id="dcp:RN607_00620"/>
<dbReference type="Proteomes" id="UP001303408">
    <property type="component" value="Chromosome"/>
</dbReference>
<dbReference type="RefSeq" id="WP_313543605.1">
    <property type="nucleotide sequence ID" value="NZ_CP134880.1"/>
</dbReference>
<proteinExistence type="predicted"/>
<gene>
    <name evidence="1" type="ORF">RN607_00620</name>
</gene>